<evidence type="ECO:0000313" key="8">
    <source>
        <dbReference type="Proteomes" id="UP000030745"/>
    </source>
</evidence>
<evidence type="ECO:0000256" key="4">
    <source>
        <dbReference type="PROSITE-ProRule" id="PRU00175"/>
    </source>
</evidence>
<feature type="transmembrane region" description="Helical" evidence="5">
    <location>
        <begin position="155"/>
        <end position="178"/>
    </location>
</feature>
<dbReference type="InterPro" id="IPR013083">
    <property type="entry name" value="Znf_RING/FYVE/PHD"/>
</dbReference>
<name>A0A067CIT9_SAPPC</name>
<keyword evidence="5" id="KW-0472">Membrane</keyword>
<evidence type="ECO:0000256" key="1">
    <source>
        <dbReference type="ARBA" id="ARBA00022723"/>
    </source>
</evidence>
<dbReference type="GO" id="GO:0008270">
    <property type="term" value="F:zinc ion binding"/>
    <property type="evidence" value="ECO:0007669"/>
    <property type="project" value="UniProtKB-KW"/>
</dbReference>
<dbReference type="InterPro" id="IPR027370">
    <property type="entry name" value="Znf-RING_euk"/>
</dbReference>
<organism evidence="7 8">
    <name type="scientific">Saprolegnia parasitica (strain CBS 223.65)</name>
    <dbReference type="NCBI Taxonomy" id="695850"/>
    <lineage>
        <taxon>Eukaryota</taxon>
        <taxon>Sar</taxon>
        <taxon>Stramenopiles</taxon>
        <taxon>Oomycota</taxon>
        <taxon>Saprolegniomycetes</taxon>
        <taxon>Saprolegniales</taxon>
        <taxon>Saprolegniaceae</taxon>
        <taxon>Saprolegnia</taxon>
    </lineage>
</organism>
<keyword evidence="5" id="KW-1133">Transmembrane helix</keyword>
<evidence type="ECO:0000313" key="7">
    <source>
        <dbReference type="EMBL" id="KDO26476.1"/>
    </source>
</evidence>
<feature type="domain" description="RING-type" evidence="6">
    <location>
        <begin position="11"/>
        <end position="47"/>
    </location>
</feature>
<protein>
    <recommendedName>
        <fullName evidence="6">RING-type domain-containing protein</fullName>
    </recommendedName>
</protein>
<keyword evidence="5" id="KW-0812">Transmembrane</keyword>
<dbReference type="Gene3D" id="3.30.40.10">
    <property type="entry name" value="Zinc/RING finger domain, C3HC4 (zinc finger)"/>
    <property type="match status" value="1"/>
</dbReference>
<dbReference type="OrthoDB" id="6105938at2759"/>
<proteinExistence type="predicted"/>
<dbReference type="Proteomes" id="UP000030745">
    <property type="component" value="Unassembled WGS sequence"/>
</dbReference>
<dbReference type="RefSeq" id="XP_012202911.1">
    <property type="nucleotide sequence ID" value="XM_012347521.1"/>
</dbReference>
<dbReference type="STRING" id="695850.A0A067CIT9"/>
<dbReference type="PROSITE" id="PS50089">
    <property type="entry name" value="ZF_RING_2"/>
    <property type="match status" value="1"/>
</dbReference>
<dbReference type="Pfam" id="PF13445">
    <property type="entry name" value="zf-RING_UBOX"/>
    <property type="match status" value="1"/>
</dbReference>
<sequence length="180" mass="19728">MMALAAEDVTCAVCLEPFASPVSLYCGHSFDRECLLELVGSPCPICRQSLVLANVALQPKNALIRQAVRAFFAANTMGRVLVQAREDDHEERRVARLAAAKPVVRSTSSGRRSPTPDVSVSWGSVVFFQALSFPWDAVFGPAGLQDEDETPESCALSWSIVFMFVCCFLLSQMVTYMLDI</sequence>
<dbReference type="EMBL" id="KK583224">
    <property type="protein sequence ID" value="KDO26476.1"/>
    <property type="molecule type" value="Genomic_DNA"/>
</dbReference>
<dbReference type="InterPro" id="IPR001841">
    <property type="entry name" value="Znf_RING"/>
</dbReference>
<dbReference type="VEuPathDB" id="FungiDB:SPRG_08279"/>
<dbReference type="GeneID" id="24130509"/>
<keyword evidence="1" id="KW-0479">Metal-binding</keyword>
<dbReference type="SUPFAM" id="SSF57850">
    <property type="entry name" value="RING/U-box"/>
    <property type="match status" value="1"/>
</dbReference>
<keyword evidence="3" id="KW-0862">Zinc</keyword>
<keyword evidence="8" id="KW-1185">Reference proteome</keyword>
<dbReference type="SMART" id="SM00184">
    <property type="entry name" value="RING"/>
    <property type="match status" value="1"/>
</dbReference>
<evidence type="ECO:0000256" key="5">
    <source>
        <dbReference type="SAM" id="Phobius"/>
    </source>
</evidence>
<dbReference type="KEGG" id="spar:SPRG_08279"/>
<accession>A0A067CIT9</accession>
<gene>
    <name evidence="7" type="ORF">SPRG_08279</name>
</gene>
<reference evidence="7 8" key="1">
    <citation type="journal article" date="2013" name="PLoS Genet.">
        <title>Distinctive expansion of potential virulence genes in the genome of the oomycete fish pathogen Saprolegnia parasitica.</title>
        <authorList>
            <person name="Jiang R.H."/>
            <person name="de Bruijn I."/>
            <person name="Haas B.J."/>
            <person name="Belmonte R."/>
            <person name="Lobach L."/>
            <person name="Christie J."/>
            <person name="van den Ackerveken G."/>
            <person name="Bottin A."/>
            <person name="Bulone V."/>
            <person name="Diaz-Moreno S.M."/>
            <person name="Dumas B."/>
            <person name="Fan L."/>
            <person name="Gaulin E."/>
            <person name="Govers F."/>
            <person name="Grenville-Briggs L.J."/>
            <person name="Horner N.R."/>
            <person name="Levin J.Z."/>
            <person name="Mammella M."/>
            <person name="Meijer H.J."/>
            <person name="Morris P."/>
            <person name="Nusbaum C."/>
            <person name="Oome S."/>
            <person name="Phillips A.J."/>
            <person name="van Rooyen D."/>
            <person name="Rzeszutek E."/>
            <person name="Saraiva M."/>
            <person name="Secombes C.J."/>
            <person name="Seidl M.F."/>
            <person name="Snel B."/>
            <person name="Stassen J.H."/>
            <person name="Sykes S."/>
            <person name="Tripathy S."/>
            <person name="van den Berg H."/>
            <person name="Vega-Arreguin J.C."/>
            <person name="Wawra S."/>
            <person name="Young S.K."/>
            <person name="Zeng Q."/>
            <person name="Dieguez-Uribeondo J."/>
            <person name="Russ C."/>
            <person name="Tyler B.M."/>
            <person name="van West P."/>
        </authorList>
    </citation>
    <scope>NUCLEOTIDE SEQUENCE [LARGE SCALE GENOMIC DNA]</scope>
    <source>
        <strain evidence="7 8">CBS 223.65</strain>
    </source>
</reference>
<keyword evidence="2 4" id="KW-0863">Zinc-finger</keyword>
<evidence type="ECO:0000256" key="2">
    <source>
        <dbReference type="ARBA" id="ARBA00022771"/>
    </source>
</evidence>
<evidence type="ECO:0000256" key="3">
    <source>
        <dbReference type="ARBA" id="ARBA00022833"/>
    </source>
</evidence>
<dbReference type="PANTHER" id="PTHR23327">
    <property type="entry name" value="RING FINGER PROTEIN 127"/>
    <property type="match status" value="1"/>
</dbReference>
<dbReference type="OMA" id="SLYCGHS"/>
<dbReference type="AlphaFoldDB" id="A0A067CIT9"/>
<evidence type="ECO:0000259" key="6">
    <source>
        <dbReference type="PROSITE" id="PS50089"/>
    </source>
</evidence>